<evidence type="ECO:0000256" key="3">
    <source>
        <dbReference type="ARBA" id="ARBA00022989"/>
    </source>
</evidence>
<evidence type="ECO:0000256" key="6">
    <source>
        <dbReference type="SAM" id="Phobius"/>
    </source>
</evidence>
<feature type="transmembrane region" description="Helical" evidence="6">
    <location>
        <begin position="237"/>
        <end position="255"/>
    </location>
</feature>
<feature type="transmembrane region" description="Helical" evidence="6">
    <location>
        <begin position="75"/>
        <end position="94"/>
    </location>
</feature>
<comment type="subcellular location">
    <subcellularLocation>
        <location evidence="1">Membrane</location>
        <topology evidence="1">Multi-pass membrane protein</topology>
    </subcellularLocation>
</comment>
<evidence type="ECO:0000256" key="4">
    <source>
        <dbReference type="ARBA" id="ARBA00023136"/>
    </source>
</evidence>
<dbReference type="OrthoDB" id="4521223at2759"/>
<feature type="transmembrane region" description="Helical" evidence="6">
    <location>
        <begin position="45"/>
        <end position="68"/>
    </location>
</feature>
<feature type="transmembrane region" description="Helical" evidence="6">
    <location>
        <begin position="267"/>
        <end position="286"/>
    </location>
</feature>
<evidence type="ECO:0000256" key="5">
    <source>
        <dbReference type="SAM" id="MobiDB-lite"/>
    </source>
</evidence>
<evidence type="ECO:0000313" key="8">
    <source>
        <dbReference type="Proteomes" id="UP000008181"/>
    </source>
</evidence>
<evidence type="ECO:0000256" key="2">
    <source>
        <dbReference type="ARBA" id="ARBA00022692"/>
    </source>
</evidence>
<reference evidence="7 8" key="1">
    <citation type="journal article" date="2011" name="Nat. Biotechnol.">
        <title>Comparative genomic analysis of the thermophilic biomass-degrading fungi Myceliophthora thermophila and Thielavia terrestris.</title>
        <authorList>
            <person name="Berka R.M."/>
            <person name="Grigoriev I.V."/>
            <person name="Otillar R."/>
            <person name="Salamov A."/>
            <person name="Grimwood J."/>
            <person name="Reid I."/>
            <person name="Ishmael N."/>
            <person name="John T."/>
            <person name="Darmond C."/>
            <person name="Moisan M.-C."/>
            <person name="Henrissat B."/>
            <person name="Coutinho P.M."/>
            <person name="Lombard V."/>
            <person name="Natvig D.O."/>
            <person name="Lindquist E."/>
            <person name="Schmutz J."/>
            <person name="Lucas S."/>
            <person name="Harris P."/>
            <person name="Powlowski J."/>
            <person name="Bellemare A."/>
            <person name="Taylor D."/>
            <person name="Butler G."/>
            <person name="de Vries R.P."/>
            <person name="Allijn I.E."/>
            <person name="van den Brink J."/>
            <person name="Ushinsky S."/>
            <person name="Storms R."/>
            <person name="Powell A.J."/>
            <person name="Paulsen I.T."/>
            <person name="Elbourne L.D.H."/>
            <person name="Baker S.E."/>
            <person name="Magnuson J."/>
            <person name="LaBoissiere S."/>
            <person name="Clutterbuck A.J."/>
            <person name="Martinez D."/>
            <person name="Wogulis M."/>
            <person name="de Leon A.L."/>
            <person name="Rey M.W."/>
            <person name="Tsang A."/>
        </authorList>
    </citation>
    <scope>NUCLEOTIDE SEQUENCE [LARGE SCALE GENOMIC DNA]</scope>
    <source>
        <strain evidence="8">ATCC 38088 / NRRL 8126</strain>
    </source>
</reference>
<proteinExistence type="predicted"/>
<keyword evidence="8" id="KW-1185">Reference proteome</keyword>
<keyword evidence="3 6" id="KW-1133">Transmembrane helix</keyword>
<keyword evidence="2 6" id="KW-0812">Transmembrane</keyword>
<dbReference type="PANTHER" id="PTHR31465:SF7">
    <property type="entry name" value="SPHINGOID LONG-CHAIN BASE TRANSPORTER RSB1"/>
    <property type="match status" value="1"/>
</dbReference>
<sequence length="346" mass="37010">MASATATAPAGTETFSVNPSPDEIALCTIDTCPINSSFYMYRLSLATNVAFAAIFGFHFAAFTAVWAWTRRGTSFTVPFLLGIACEIVGYAGRIKSYYNQWEETGFFMQIIGLTIGPAFLSASVYLCLSRIVAIYGPANSRIPAGWYTRIFIPCDIVSLVLQAGGGAAASVALDNHTSLDPGDNAMLAGLILQVVTLAIFVGLCADFGLRTWRRARAVGCAAALPQDAALARARASWSFRGFLAALGLAVLAIFWRAGPARMYDQWMFVGFEGVMVVAAVSALLVFHPAVCLGELIELHAETARVRAGQEEELGEEREMVKFARGVAGGGSSDDNTEHGERQPPVP</sequence>
<dbReference type="GO" id="GO:0000324">
    <property type="term" value="C:fungal-type vacuole"/>
    <property type="evidence" value="ECO:0007669"/>
    <property type="project" value="TreeGrafter"/>
</dbReference>
<feature type="compositionally biased region" description="Basic and acidic residues" evidence="5">
    <location>
        <begin position="335"/>
        <end position="346"/>
    </location>
</feature>
<dbReference type="eggNOG" id="ENOG502QU4U">
    <property type="taxonomic scope" value="Eukaryota"/>
</dbReference>
<name>G2QSS5_THETT</name>
<evidence type="ECO:0000256" key="1">
    <source>
        <dbReference type="ARBA" id="ARBA00004141"/>
    </source>
</evidence>
<feature type="transmembrane region" description="Helical" evidence="6">
    <location>
        <begin position="150"/>
        <end position="173"/>
    </location>
</feature>
<dbReference type="PANTHER" id="PTHR31465">
    <property type="entry name" value="PROTEIN RTA1-RELATED"/>
    <property type="match status" value="1"/>
</dbReference>
<feature type="transmembrane region" description="Helical" evidence="6">
    <location>
        <begin position="106"/>
        <end position="129"/>
    </location>
</feature>
<accession>G2QSS5</accession>
<dbReference type="KEGG" id="ttt:THITE_2085857"/>
<dbReference type="AlphaFoldDB" id="G2QSS5"/>
<dbReference type="Proteomes" id="UP000008181">
    <property type="component" value="Chromosome 1"/>
</dbReference>
<evidence type="ECO:0000313" key="7">
    <source>
        <dbReference type="EMBL" id="AEO64358.1"/>
    </source>
</evidence>
<dbReference type="Pfam" id="PF04479">
    <property type="entry name" value="RTA1"/>
    <property type="match status" value="1"/>
</dbReference>
<feature type="transmembrane region" description="Helical" evidence="6">
    <location>
        <begin position="185"/>
        <end position="209"/>
    </location>
</feature>
<dbReference type="GeneID" id="11523496"/>
<dbReference type="EMBL" id="CP003009">
    <property type="protein sequence ID" value="AEO64358.1"/>
    <property type="molecule type" value="Genomic_DNA"/>
</dbReference>
<dbReference type="GO" id="GO:0005886">
    <property type="term" value="C:plasma membrane"/>
    <property type="evidence" value="ECO:0007669"/>
    <property type="project" value="TreeGrafter"/>
</dbReference>
<gene>
    <name evidence="7" type="ORF">THITE_2085857</name>
</gene>
<dbReference type="HOGENOM" id="CLU_033465_6_1_1"/>
<dbReference type="InterPro" id="IPR007568">
    <property type="entry name" value="RTA1"/>
</dbReference>
<organism evidence="7 8">
    <name type="scientific">Thermothielavioides terrestris (strain ATCC 38088 / NRRL 8126)</name>
    <name type="common">Thielavia terrestris</name>
    <dbReference type="NCBI Taxonomy" id="578455"/>
    <lineage>
        <taxon>Eukaryota</taxon>
        <taxon>Fungi</taxon>
        <taxon>Dikarya</taxon>
        <taxon>Ascomycota</taxon>
        <taxon>Pezizomycotina</taxon>
        <taxon>Sordariomycetes</taxon>
        <taxon>Sordariomycetidae</taxon>
        <taxon>Sordariales</taxon>
        <taxon>Chaetomiaceae</taxon>
        <taxon>Thermothielavioides</taxon>
        <taxon>Thermothielavioides terrestris</taxon>
    </lineage>
</organism>
<protein>
    <recommendedName>
        <fullName evidence="9">RTA1 like protein</fullName>
    </recommendedName>
</protein>
<dbReference type="RefSeq" id="XP_003650694.1">
    <property type="nucleotide sequence ID" value="XM_003650646.1"/>
</dbReference>
<evidence type="ECO:0008006" key="9">
    <source>
        <dbReference type="Google" id="ProtNLM"/>
    </source>
</evidence>
<feature type="region of interest" description="Disordered" evidence="5">
    <location>
        <begin position="324"/>
        <end position="346"/>
    </location>
</feature>
<keyword evidence="4 6" id="KW-0472">Membrane</keyword>